<evidence type="ECO:0000259" key="3">
    <source>
        <dbReference type="Pfam" id="PF25954"/>
    </source>
</evidence>
<dbReference type="InterPro" id="IPR058792">
    <property type="entry name" value="Beta-barrel_RND_2"/>
</dbReference>
<keyword evidence="1" id="KW-0472">Membrane</keyword>
<dbReference type="Gene3D" id="2.40.50.100">
    <property type="match status" value="1"/>
</dbReference>
<dbReference type="EMBL" id="JACONT010000017">
    <property type="protein sequence ID" value="MBC3941909.1"/>
    <property type="molecule type" value="Genomic_DNA"/>
</dbReference>
<name>A0ABR7AN87_9SPHN</name>
<evidence type="ECO:0000313" key="5">
    <source>
        <dbReference type="Proteomes" id="UP000597613"/>
    </source>
</evidence>
<evidence type="ECO:0000313" key="4">
    <source>
        <dbReference type="EMBL" id="MBC3941909.1"/>
    </source>
</evidence>
<reference evidence="4 5" key="1">
    <citation type="submission" date="2020-08" db="EMBL/GenBank/DDBJ databases">
        <title>Putative novel bacterial strains isolated from necrotic wheat leaf tissues caused by Xanthomonas translucens.</title>
        <authorList>
            <person name="Tambong J.T."/>
        </authorList>
    </citation>
    <scope>NUCLEOTIDE SEQUENCE [LARGE SCALE GENOMIC DNA]</scope>
    <source>
        <strain evidence="5">DOAB 1063</strain>
    </source>
</reference>
<feature type="transmembrane region" description="Helical" evidence="1">
    <location>
        <begin position="32"/>
        <end position="52"/>
    </location>
</feature>
<proteinExistence type="predicted"/>
<dbReference type="InterPro" id="IPR058625">
    <property type="entry name" value="MdtA-like_BSH"/>
</dbReference>
<keyword evidence="1" id="KW-0812">Transmembrane</keyword>
<protein>
    <submittedName>
        <fullName evidence="4">HlyD family secretion protein</fullName>
    </submittedName>
</protein>
<feature type="domain" description="Multidrug resistance protein MdtA-like barrel-sandwich hybrid" evidence="2">
    <location>
        <begin position="77"/>
        <end position="264"/>
    </location>
</feature>
<sequence length="371" mass="39066">MGSSSTGTSSAITHADAPVERPRFAWFSSERVIGVAVFLLAAAVLIVCIQNWNRWIGAVRHQSTDDAYLTTDLTPLSARVSGYVRAVPVQDFQTVRRGQLLVQIDDDDYRAAAAQAAANVAVAEAAVANLKAEQGLQKANIVAAGATVAASLATSRRADRAATRQHVLLAGGAGSEDQVEAADAQATVTAADLDRDHANRGAATERMKVLASQVNQARASVAAARAAARIADISLRHTRILAPGDGVVGQRQVHPGQFLAIGEQVLAFAPLPRIWVIANFKETQMAHVFVGQRTKVTVDALPDRIFSGRVVGYAPASGAQFSLLPADNATGNFTKIVQRIAVKITLDVDSGTLARLRPGMSANAVIDTGIR</sequence>
<accession>A0ABR7AN87</accession>
<keyword evidence="5" id="KW-1185">Reference proteome</keyword>
<dbReference type="PANTHER" id="PTHR30386:SF24">
    <property type="entry name" value="MULTIDRUG RESISTANCE EFFLUX PUMP"/>
    <property type="match status" value="1"/>
</dbReference>
<dbReference type="PANTHER" id="PTHR30386">
    <property type="entry name" value="MEMBRANE FUSION SUBUNIT OF EMRAB-TOLC MULTIDRUG EFFLUX PUMP"/>
    <property type="match status" value="1"/>
</dbReference>
<dbReference type="Proteomes" id="UP000597613">
    <property type="component" value="Unassembled WGS sequence"/>
</dbReference>
<feature type="domain" description="CusB-like beta-barrel" evidence="3">
    <location>
        <begin position="274"/>
        <end position="312"/>
    </location>
</feature>
<organism evidence="4 5">
    <name type="scientific">Sphingomonas albertensis</name>
    <dbReference type="NCBI Taxonomy" id="2762591"/>
    <lineage>
        <taxon>Bacteria</taxon>
        <taxon>Pseudomonadati</taxon>
        <taxon>Pseudomonadota</taxon>
        <taxon>Alphaproteobacteria</taxon>
        <taxon>Sphingomonadales</taxon>
        <taxon>Sphingomonadaceae</taxon>
        <taxon>Sphingomonas</taxon>
    </lineage>
</organism>
<dbReference type="Gene3D" id="2.40.30.170">
    <property type="match status" value="1"/>
</dbReference>
<keyword evidence="1" id="KW-1133">Transmembrane helix</keyword>
<dbReference type="RefSeq" id="WP_187503624.1">
    <property type="nucleotide sequence ID" value="NZ_CP162536.1"/>
</dbReference>
<gene>
    <name evidence="4" type="ORF">H8S47_09470</name>
</gene>
<comment type="caution">
    <text evidence="4">The sequence shown here is derived from an EMBL/GenBank/DDBJ whole genome shotgun (WGS) entry which is preliminary data.</text>
</comment>
<dbReference type="PRINTS" id="PR01490">
    <property type="entry name" value="RTXTOXIND"/>
</dbReference>
<dbReference type="SUPFAM" id="SSF111369">
    <property type="entry name" value="HlyD-like secretion proteins"/>
    <property type="match status" value="2"/>
</dbReference>
<dbReference type="InterPro" id="IPR050739">
    <property type="entry name" value="MFP"/>
</dbReference>
<evidence type="ECO:0000256" key="1">
    <source>
        <dbReference type="SAM" id="Phobius"/>
    </source>
</evidence>
<dbReference type="Pfam" id="PF25917">
    <property type="entry name" value="BSH_RND"/>
    <property type="match status" value="1"/>
</dbReference>
<dbReference type="Pfam" id="PF25954">
    <property type="entry name" value="Beta-barrel_RND_2"/>
    <property type="match status" value="1"/>
</dbReference>
<evidence type="ECO:0000259" key="2">
    <source>
        <dbReference type="Pfam" id="PF25917"/>
    </source>
</evidence>
<dbReference type="Gene3D" id="1.10.287.470">
    <property type="entry name" value="Helix hairpin bin"/>
    <property type="match status" value="1"/>
</dbReference>